<dbReference type="Pfam" id="PF00196">
    <property type="entry name" value="GerE"/>
    <property type="match status" value="1"/>
</dbReference>
<organism evidence="4 5">
    <name type="scientific">Methylocapsa polymorpha</name>
    <dbReference type="NCBI Taxonomy" id="3080828"/>
    <lineage>
        <taxon>Bacteria</taxon>
        <taxon>Pseudomonadati</taxon>
        <taxon>Pseudomonadota</taxon>
        <taxon>Alphaproteobacteria</taxon>
        <taxon>Hyphomicrobiales</taxon>
        <taxon>Beijerinckiaceae</taxon>
        <taxon>Methylocapsa</taxon>
    </lineage>
</organism>
<dbReference type="PRINTS" id="PR00038">
    <property type="entry name" value="HTHLUXR"/>
</dbReference>
<evidence type="ECO:0000259" key="3">
    <source>
        <dbReference type="SMART" id="SM00448"/>
    </source>
</evidence>
<dbReference type="PANTHER" id="PTHR43214:SF44">
    <property type="entry name" value="TWO-COMPONENT RESPONSE REGULATOR"/>
    <property type="match status" value="1"/>
</dbReference>
<dbReference type="CDD" id="cd06170">
    <property type="entry name" value="LuxR_C_like"/>
    <property type="match status" value="1"/>
</dbReference>
<dbReference type="Gene3D" id="3.40.50.2300">
    <property type="match status" value="1"/>
</dbReference>
<dbReference type="InterPro" id="IPR016032">
    <property type="entry name" value="Sig_transdc_resp-reg_C-effctor"/>
</dbReference>
<dbReference type="InterPro" id="IPR036388">
    <property type="entry name" value="WH-like_DNA-bd_sf"/>
</dbReference>
<dbReference type="InterPro" id="IPR000792">
    <property type="entry name" value="Tscrpt_reg_LuxR_C"/>
</dbReference>
<accession>A0ABZ0HSX5</accession>
<dbReference type="InterPro" id="IPR011006">
    <property type="entry name" value="CheY-like_superfamily"/>
</dbReference>
<name>A0ABZ0HSX5_9HYPH</name>
<dbReference type="Gene3D" id="1.10.10.10">
    <property type="entry name" value="Winged helix-like DNA-binding domain superfamily/Winged helix DNA-binding domain"/>
    <property type="match status" value="1"/>
</dbReference>
<reference evidence="4 5" key="1">
    <citation type="submission" date="2023-10" db="EMBL/GenBank/DDBJ databases">
        <title>Novel methanotroph of the genus Methylocapsa from a subarctic wetland.</title>
        <authorList>
            <person name="Belova S.E."/>
            <person name="Oshkin I.Y."/>
            <person name="Miroshnikov K."/>
            <person name="Dedysh S.N."/>
        </authorList>
    </citation>
    <scope>NUCLEOTIDE SEQUENCE [LARGE SCALE GENOMIC DNA]</scope>
    <source>
        <strain evidence="4 5">RX1</strain>
    </source>
</reference>
<protein>
    <submittedName>
        <fullName evidence="4">Response regulator</fullName>
    </submittedName>
</protein>
<dbReference type="SUPFAM" id="SSF52172">
    <property type="entry name" value="CheY-like"/>
    <property type="match status" value="1"/>
</dbReference>
<dbReference type="EMBL" id="CP136862">
    <property type="protein sequence ID" value="WOJ90025.1"/>
    <property type="molecule type" value="Genomic_DNA"/>
</dbReference>
<keyword evidence="1" id="KW-0238">DNA-binding</keyword>
<dbReference type="SMART" id="SM00448">
    <property type="entry name" value="REC"/>
    <property type="match status" value="1"/>
</dbReference>
<gene>
    <name evidence="4" type="ORF">RZS28_01555</name>
</gene>
<dbReference type="Proteomes" id="UP001626536">
    <property type="component" value="Chromosome"/>
</dbReference>
<keyword evidence="5" id="KW-1185">Reference proteome</keyword>
<dbReference type="SMART" id="SM00421">
    <property type="entry name" value="HTH_LUXR"/>
    <property type="match status" value="1"/>
</dbReference>
<sequence>MPNKQVILVVEDEALVKDALVLELEDAGFQVVTAENGDQASYILPKMPQIDLLLTDIRMPGRVDGWVLADMARCRRPNLPVIYTSGFSPQQGMEVEDSIFLPKPYRLGDMLKAIEEISSIHEKLHSANKRPEASRDELESLNEDLRTASAKLMAHIDELSPANSNIANKIHARERPHDLDVVTKREIETLEWAAEGKTVKDTAILMRISAETVKTHLESACHKLKALNRSHAISKAIRAGLIH</sequence>
<dbReference type="PANTHER" id="PTHR43214">
    <property type="entry name" value="TWO-COMPONENT RESPONSE REGULATOR"/>
    <property type="match status" value="1"/>
</dbReference>
<feature type="domain" description="Response regulatory" evidence="3">
    <location>
        <begin position="5"/>
        <end position="114"/>
    </location>
</feature>
<evidence type="ECO:0000256" key="1">
    <source>
        <dbReference type="ARBA" id="ARBA00023125"/>
    </source>
</evidence>
<proteinExistence type="predicted"/>
<dbReference type="Pfam" id="PF00072">
    <property type="entry name" value="Response_reg"/>
    <property type="match status" value="1"/>
</dbReference>
<dbReference type="InterPro" id="IPR039420">
    <property type="entry name" value="WalR-like"/>
</dbReference>
<evidence type="ECO:0000313" key="5">
    <source>
        <dbReference type="Proteomes" id="UP001626536"/>
    </source>
</evidence>
<feature type="domain" description="HTH luxR-type" evidence="2">
    <location>
        <begin position="179"/>
        <end position="236"/>
    </location>
</feature>
<evidence type="ECO:0000313" key="4">
    <source>
        <dbReference type="EMBL" id="WOJ90025.1"/>
    </source>
</evidence>
<dbReference type="InterPro" id="IPR001789">
    <property type="entry name" value="Sig_transdc_resp-reg_receiver"/>
</dbReference>
<evidence type="ECO:0000259" key="2">
    <source>
        <dbReference type="SMART" id="SM00421"/>
    </source>
</evidence>
<dbReference type="RefSeq" id="WP_407339469.1">
    <property type="nucleotide sequence ID" value="NZ_CP136862.1"/>
</dbReference>
<dbReference type="SUPFAM" id="SSF46894">
    <property type="entry name" value="C-terminal effector domain of the bipartite response regulators"/>
    <property type="match status" value="1"/>
</dbReference>